<evidence type="ECO:0000313" key="2">
    <source>
        <dbReference type="WBParaSite" id="PS1159_v2.g13542.t1"/>
    </source>
</evidence>
<accession>A0AC35F476</accession>
<proteinExistence type="predicted"/>
<protein>
    <submittedName>
        <fullName evidence="2">Uncharacterized protein</fullName>
    </submittedName>
</protein>
<reference evidence="2" key="1">
    <citation type="submission" date="2022-11" db="UniProtKB">
        <authorList>
            <consortium name="WormBaseParasite"/>
        </authorList>
    </citation>
    <scope>IDENTIFICATION</scope>
</reference>
<organism evidence="1 2">
    <name type="scientific">Panagrolaimus sp. PS1159</name>
    <dbReference type="NCBI Taxonomy" id="55785"/>
    <lineage>
        <taxon>Eukaryota</taxon>
        <taxon>Metazoa</taxon>
        <taxon>Ecdysozoa</taxon>
        <taxon>Nematoda</taxon>
        <taxon>Chromadorea</taxon>
        <taxon>Rhabditida</taxon>
        <taxon>Tylenchina</taxon>
        <taxon>Panagrolaimomorpha</taxon>
        <taxon>Panagrolaimoidea</taxon>
        <taxon>Panagrolaimidae</taxon>
        <taxon>Panagrolaimus</taxon>
    </lineage>
</organism>
<dbReference type="WBParaSite" id="PS1159_v2.g13542.t1">
    <property type="protein sequence ID" value="PS1159_v2.g13542.t1"/>
    <property type="gene ID" value="PS1159_v2.g13542"/>
</dbReference>
<sequence length="163" mass="18442">MNSFTNLNKRNSSISTETNELPKNGNSETGDENFVMNESPANDVDVQKESQTKSIRSNFEAILNFLSMSPSVTMDAFKNCYSAILASGTLKPIETLKTEFVLKFDWEMDGKQVISDNQIFANVVSKSSNHNPMPFTYKKEMNNSILFIELLRTVLDFCKKMNV</sequence>
<evidence type="ECO:0000313" key="1">
    <source>
        <dbReference type="Proteomes" id="UP000887580"/>
    </source>
</evidence>
<name>A0AC35F476_9BILA</name>
<dbReference type="Proteomes" id="UP000887580">
    <property type="component" value="Unplaced"/>
</dbReference>